<sequence length="93" mass="10916">MFTAIRPKQENQLKEQPDCPICGSRYINEHTVVPSIYINLVVDIYECANQHSWEKYPGTIPPVPREPKATVNEEPFQNVYRPFQDTQELQKLR</sequence>
<name>A0A481YXM6_9VIRU</name>
<proteinExistence type="predicted"/>
<evidence type="ECO:0000313" key="1">
    <source>
        <dbReference type="EMBL" id="QBK87859.1"/>
    </source>
</evidence>
<organism evidence="1">
    <name type="scientific">Marseillevirus LCMAC202</name>
    <dbReference type="NCBI Taxonomy" id="2506606"/>
    <lineage>
        <taxon>Viruses</taxon>
        <taxon>Varidnaviria</taxon>
        <taxon>Bamfordvirae</taxon>
        <taxon>Nucleocytoviricota</taxon>
        <taxon>Megaviricetes</taxon>
        <taxon>Pimascovirales</taxon>
        <taxon>Pimascovirales incertae sedis</taxon>
        <taxon>Marseilleviridae</taxon>
    </lineage>
</organism>
<dbReference type="EMBL" id="MK500370">
    <property type="protein sequence ID" value="QBK87859.1"/>
    <property type="molecule type" value="Genomic_DNA"/>
</dbReference>
<reference evidence="1" key="1">
    <citation type="journal article" date="2019" name="MBio">
        <title>Virus Genomes from Deep Sea Sediments Expand the Ocean Megavirome and Support Independent Origins of Viral Gigantism.</title>
        <authorList>
            <person name="Backstrom D."/>
            <person name="Yutin N."/>
            <person name="Jorgensen S.L."/>
            <person name="Dharamshi J."/>
            <person name="Homa F."/>
            <person name="Zaremba-Niedwiedzka K."/>
            <person name="Spang A."/>
            <person name="Wolf Y.I."/>
            <person name="Koonin E.V."/>
            <person name="Ettema T.J."/>
        </authorList>
    </citation>
    <scope>NUCLEOTIDE SEQUENCE</scope>
</reference>
<protein>
    <submittedName>
        <fullName evidence="1">Uncharacterized protein</fullName>
    </submittedName>
</protein>
<gene>
    <name evidence="1" type="ORF">LCMAC202_02200</name>
</gene>
<accession>A0A481YXM6</accession>